<dbReference type="InterPro" id="IPR010920">
    <property type="entry name" value="LSM_dom_sf"/>
</dbReference>
<evidence type="ECO:0000259" key="9">
    <source>
        <dbReference type="Pfam" id="PF21082"/>
    </source>
</evidence>
<proteinExistence type="inferred from homology"/>
<dbReference type="Gene3D" id="3.30.70.100">
    <property type="match status" value="1"/>
</dbReference>
<dbReference type="InterPro" id="IPR011014">
    <property type="entry name" value="MscS_channel_TM-2"/>
</dbReference>
<sequence length="445" mass="49195">MASLFPKGNSRFGSRQLLVILILLSLILPIQTGRTQETSPVPVISQPSEAEQTPTTGLFFADIVVRGQPVFQVGSLGELSAAQRAQIINRRIASILVRRQTDSQVSLVPDPQRNIATLQLNNRVLMTVTQQDAEDFNLDVETLGQWWAKQLNQAFEQPPLAIDVGQRLFSTLRKFQQDTIDNLPSFLGMLLVVITTGLIAATMRQLTLTGAQHWEVDRNSKILVSRLVYGLVWVIGTIVALGVLGLDFATLLGTLGLTSVAIGFSLKDILSNYFSGVVLLVSRPFRLGDQIVIRDFEGTVTQIQLRATTVNTYDGRVVYIPNQEVFSAIIINNTASDIRRNSITFGIDYKADITKAKEVINNAVLSLPEIEKEPKPDILVRQLAPSTVNIEVRCWVNSRRLPFLEATSLMAQAIKEALAAAEINMPTDIYTLQFSDVLTISQQKP</sequence>
<dbReference type="InterPro" id="IPR049278">
    <property type="entry name" value="MS_channel_C"/>
</dbReference>
<dbReference type="SUPFAM" id="SSF82689">
    <property type="entry name" value="Mechanosensitive channel protein MscS (YggB), C-terminal domain"/>
    <property type="match status" value="1"/>
</dbReference>
<dbReference type="InterPro" id="IPR011066">
    <property type="entry name" value="MscS_channel_C_sf"/>
</dbReference>
<evidence type="ECO:0000256" key="2">
    <source>
        <dbReference type="ARBA" id="ARBA00008017"/>
    </source>
</evidence>
<dbReference type="PANTHER" id="PTHR30221">
    <property type="entry name" value="SMALL-CONDUCTANCE MECHANOSENSITIVE CHANNEL"/>
    <property type="match status" value="1"/>
</dbReference>
<evidence type="ECO:0000259" key="8">
    <source>
        <dbReference type="Pfam" id="PF00924"/>
    </source>
</evidence>
<evidence type="ECO:0000313" key="11">
    <source>
        <dbReference type="Proteomes" id="UP000593846"/>
    </source>
</evidence>
<dbReference type="KEGG" id="aee:IM676_18365"/>
<dbReference type="GO" id="GO:0005886">
    <property type="term" value="C:plasma membrane"/>
    <property type="evidence" value="ECO:0007669"/>
    <property type="project" value="UniProtKB-SubCell"/>
</dbReference>
<evidence type="ECO:0000256" key="3">
    <source>
        <dbReference type="ARBA" id="ARBA00022475"/>
    </source>
</evidence>
<dbReference type="EMBL" id="CP063311">
    <property type="protein sequence ID" value="QOV24782.1"/>
    <property type="molecule type" value="Genomic_DNA"/>
</dbReference>
<protein>
    <submittedName>
        <fullName evidence="10">Mechanosensitive ion channel family protein</fullName>
    </submittedName>
</protein>
<feature type="domain" description="Mechanosensitive ion channel MscS" evidence="8">
    <location>
        <begin position="268"/>
        <end position="333"/>
    </location>
</feature>
<dbReference type="InterPro" id="IPR045275">
    <property type="entry name" value="MscS_archaea/bacteria_type"/>
</dbReference>
<dbReference type="Proteomes" id="UP000593846">
    <property type="component" value="Chromosome"/>
</dbReference>
<dbReference type="SUPFAM" id="SSF50182">
    <property type="entry name" value="Sm-like ribonucleoproteins"/>
    <property type="match status" value="1"/>
</dbReference>
<dbReference type="PROSITE" id="PS01246">
    <property type="entry name" value="UPF0003"/>
    <property type="match status" value="1"/>
</dbReference>
<keyword evidence="6 7" id="KW-0472">Membrane</keyword>
<comment type="subcellular location">
    <subcellularLocation>
        <location evidence="1">Cell membrane</location>
        <topology evidence="1">Multi-pass membrane protein</topology>
    </subcellularLocation>
</comment>
<accession>A0A7S6RKF8</accession>
<keyword evidence="3" id="KW-1003">Cell membrane</keyword>
<dbReference type="InterPro" id="IPR006685">
    <property type="entry name" value="MscS_channel_2nd"/>
</dbReference>
<dbReference type="Gene3D" id="1.10.287.1260">
    <property type="match status" value="1"/>
</dbReference>
<feature type="transmembrane region" description="Helical" evidence="7">
    <location>
        <begin position="183"/>
        <end position="202"/>
    </location>
</feature>
<dbReference type="InterPro" id="IPR023408">
    <property type="entry name" value="MscS_beta-dom_sf"/>
</dbReference>
<dbReference type="AlphaFoldDB" id="A0A7S6RKF8"/>
<dbReference type="Gene3D" id="2.30.30.60">
    <property type="match status" value="1"/>
</dbReference>
<keyword evidence="11" id="KW-1185">Reference proteome</keyword>
<evidence type="ECO:0000256" key="5">
    <source>
        <dbReference type="ARBA" id="ARBA00022989"/>
    </source>
</evidence>
<comment type="similarity">
    <text evidence="2">Belongs to the MscS (TC 1.A.23) family.</text>
</comment>
<evidence type="ECO:0000256" key="1">
    <source>
        <dbReference type="ARBA" id="ARBA00004651"/>
    </source>
</evidence>
<feature type="domain" description="Mechanosensitive ion channel MscS C-terminal" evidence="9">
    <location>
        <begin position="343"/>
        <end position="424"/>
    </location>
</feature>
<gene>
    <name evidence="10" type="ORF">IM676_18365</name>
</gene>
<dbReference type="InterPro" id="IPR006686">
    <property type="entry name" value="MscS_channel_CS"/>
</dbReference>
<evidence type="ECO:0000256" key="7">
    <source>
        <dbReference type="SAM" id="Phobius"/>
    </source>
</evidence>
<reference evidence="11" key="1">
    <citation type="submission" date="2020-10" db="EMBL/GenBank/DDBJ databases">
        <title>Genome-based taxonomic classification of the species Anabaenopsis elenkinii.</title>
        <authorList>
            <person name="Delbaje E."/>
            <person name="Andreote A.P.D."/>
            <person name="Pellegrinetti T.A."/>
            <person name="Cruz R.B."/>
            <person name="Branco L.H.Z."/>
            <person name="Fiore M.F."/>
        </authorList>
    </citation>
    <scope>NUCLEOTIDE SEQUENCE [LARGE SCALE GENOMIC DNA]</scope>
    <source>
        <strain evidence="11">CCIBt3563</strain>
    </source>
</reference>
<feature type="transmembrane region" description="Helical" evidence="7">
    <location>
        <begin position="223"/>
        <end position="242"/>
    </location>
</feature>
<dbReference type="Pfam" id="PF00924">
    <property type="entry name" value="MS_channel_2nd"/>
    <property type="match status" value="1"/>
</dbReference>
<dbReference type="SUPFAM" id="SSF82861">
    <property type="entry name" value="Mechanosensitive channel protein MscS (YggB), transmembrane region"/>
    <property type="match status" value="1"/>
</dbReference>
<name>A0A7S6RKF8_9CYAN</name>
<organism evidence="10 11">
    <name type="scientific">Anabaenopsis elenkinii CCIBt3563</name>
    <dbReference type="NCBI Taxonomy" id="2779889"/>
    <lineage>
        <taxon>Bacteria</taxon>
        <taxon>Bacillati</taxon>
        <taxon>Cyanobacteriota</taxon>
        <taxon>Cyanophyceae</taxon>
        <taxon>Nostocales</taxon>
        <taxon>Nodulariaceae</taxon>
        <taxon>Anabaenopsis</taxon>
    </lineage>
</organism>
<evidence type="ECO:0000256" key="4">
    <source>
        <dbReference type="ARBA" id="ARBA00022692"/>
    </source>
</evidence>
<dbReference type="Pfam" id="PF21082">
    <property type="entry name" value="MS_channel_3rd"/>
    <property type="match status" value="1"/>
</dbReference>
<keyword evidence="4 7" id="KW-0812">Transmembrane</keyword>
<dbReference type="GO" id="GO:0008381">
    <property type="term" value="F:mechanosensitive monoatomic ion channel activity"/>
    <property type="evidence" value="ECO:0007669"/>
    <property type="project" value="InterPro"/>
</dbReference>
<dbReference type="PANTHER" id="PTHR30221:SF1">
    <property type="entry name" value="SMALL-CONDUCTANCE MECHANOSENSITIVE CHANNEL"/>
    <property type="match status" value="1"/>
</dbReference>
<evidence type="ECO:0000313" key="10">
    <source>
        <dbReference type="EMBL" id="QOV24782.1"/>
    </source>
</evidence>
<keyword evidence="5 7" id="KW-1133">Transmembrane helix</keyword>
<evidence type="ECO:0000256" key="6">
    <source>
        <dbReference type="ARBA" id="ARBA00023136"/>
    </source>
</evidence>